<reference evidence="7 8" key="1">
    <citation type="journal article" date="2016" name="PLoS Pathog.">
        <title>Biosynthesis of antibiotic leucinostatins in bio-control fungus Purpureocillium lilacinum and their inhibition on phytophthora revealed by genome mining.</title>
        <authorList>
            <person name="Wang G."/>
            <person name="Liu Z."/>
            <person name="Lin R."/>
            <person name="Li E."/>
            <person name="Mao Z."/>
            <person name="Ling J."/>
            <person name="Yang Y."/>
            <person name="Yin W.B."/>
            <person name="Xie B."/>
        </authorList>
    </citation>
    <scope>NUCLEOTIDE SEQUENCE [LARGE SCALE GENOMIC DNA]</scope>
    <source>
        <strain evidence="7">170</strain>
    </source>
</reference>
<evidence type="ECO:0000256" key="4">
    <source>
        <dbReference type="ARBA" id="ARBA00022525"/>
    </source>
</evidence>
<dbReference type="SMART" id="SM00737">
    <property type="entry name" value="ML"/>
    <property type="match status" value="1"/>
</dbReference>
<organism evidence="7 8">
    <name type="scientific">Pochonia chlamydosporia 170</name>
    <dbReference type="NCBI Taxonomy" id="1380566"/>
    <lineage>
        <taxon>Eukaryota</taxon>
        <taxon>Fungi</taxon>
        <taxon>Dikarya</taxon>
        <taxon>Ascomycota</taxon>
        <taxon>Pezizomycotina</taxon>
        <taxon>Sordariomycetes</taxon>
        <taxon>Hypocreomycetidae</taxon>
        <taxon>Hypocreales</taxon>
        <taxon>Clavicipitaceae</taxon>
        <taxon>Pochonia</taxon>
    </lineage>
</organism>
<feature type="signal peptide" evidence="5">
    <location>
        <begin position="1"/>
        <end position="18"/>
    </location>
</feature>
<dbReference type="FunFam" id="2.60.40.770:FF:000001">
    <property type="entry name" value="NPC intracellular cholesterol transporter 2"/>
    <property type="match status" value="1"/>
</dbReference>
<comment type="similarity">
    <text evidence="2">Belongs to the NPC2 family.</text>
</comment>
<dbReference type="GO" id="GO:0032934">
    <property type="term" value="F:sterol binding"/>
    <property type="evidence" value="ECO:0007669"/>
    <property type="project" value="InterPro"/>
</dbReference>
<feature type="domain" description="MD-2-related lipid-recognition" evidence="6">
    <location>
        <begin position="21"/>
        <end position="144"/>
    </location>
</feature>
<dbReference type="PANTHER" id="PTHR11306">
    <property type="entry name" value="NIEMANN PICK TYPE C2 PROTEIN NPC2-RELATED"/>
    <property type="match status" value="1"/>
</dbReference>
<dbReference type="InterPro" id="IPR014756">
    <property type="entry name" value="Ig_E-set"/>
</dbReference>
<dbReference type="OrthoDB" id="4937502at2759"/>
<dbReference type="AlphaFoldDB" id="A0A219AQU6"/>
<evidence type="ECO:0000313" key="7">
    <source>
        <dbReference type="EMBL" id="OWT43136.1"/>
    </source>
</evidence>
<dbReference type="GO" id="GO:0005576">
    <property type="term" value="C:extracellular region"/>
    <property type="evidence" value="ECO:0007669"/>
    <property type="project" value="UniProtKB-SubCell"/>
</dbReference>
<evidence type="ECO:0000256" key="1">
    <source>
        <dbReference type="ARBA" id="ARBA00004613"/>
    </source>
</evidence>
<evidence type="ECO:0000313" key="8">
    <source>
        <dbReference type="Proteomes" id="UP000078397"/>
    </source>
</evidence>
<keyword evidence="5" id="KW-0732">Signal</keyword>
<protein>
    <recommendedName>
        <fullName evidence="3">Phosphatidylglycerol/phosphatidylinositol transfer protein</fullName>
    </recommendedName>
</protein>
<proteinExistence type="inferred from homology"/>
<dbReference type="GO" id="GO:0015918">
    <property type="term" value="P:sterol transport"/>
    <property type="evidence" value="ECO:0007669"/>
    <property type="project" value="InterPro"/>
</dbReference>
<dbReference type="EMBL" id="LSBJ02000003">
    <property type="protein sequence ID" value="OWT43136.1"/>
    <property type="molecule type" value="Genomic_DNA"/>
</dbReference>
<dbReference type="InterPro" id="IPR039670">
    <property type="entry name" value="NPC2-like"/>
</dbReference>
<evidence type="ECO:0000259" key="6">
    <source>
        <dbReference type="SMART" id="SM00737"/>
    </source>
</evidence>
<keyword evidence="4" id="KW-0964">Secreted</keyword>
<dbReference type="PANTHER" id="PTHR11306:SF68">
    <property type="entry name" value="NPC INTRACELLULAR CHOLESTEROL TRANSPORTER 2"/>
    <property type="match status" value="1"/>
</dbReference>
<dbReference type="RefSeq" id="XP_022285585.1">
    <property type="nucleotide sequence ID" value="XM_022429377.1"/>
</dbReference>
<evidence type="ECO:0000256" key="2">
    <source>
        <dbReference type="ARBA" id="ARBA00006370"/>
    </source>
</evidence>
<comment type="caution">
    <text evidence="7">The sequence shown here is derived from an EMBL/GenBank/DDBJ whole genome shotgun (WGS) entry which is preliminary data.</text>
</comment>
<accession>A0A219AQU6</accession>
<keyword evidence="8" id="KW-1185">Reference proteome</keyword>
<feature type="chain" id="PRO_5012939758" description="Phosphatidylglycerol/phosphatidylinositol transfer protein" evidence="5">
    <location>
        <begin position="19"/>
        <end position="147"/>
    </location>
</feature>
<dbReference type="SUPFAM" id="SSF81296">
    <property type="entry name" value="E set domains"/>
    <property type="match status" value="1"/>
</dbReference>
<name>A0A219AQU6_METCM</name>
<dbReference type="STRING" id="1380566.A0A219AQU6"/>
<dbReference type="Pfam" id="PF02221">
    <property type="entry name" value="E1_DerP2_DerF2"/>
    <property type="match status" value="1"/>
</dbReference>
<evidence type="ECO:0000256" key="3">
    <source>
        <dbReference type="ARBA" id="ARBA00016056"/>
    </source>
</evidence>
<dbReference type="KEGG" id="pchm:VFPPC_17688"/>
<gene>
    <name evidence="7" type="ORF">VFPPC_17688</name>
</gene>
<dbReference type="Proteomes" id="UP000078397">
    <property type="component" value="Unassembled WGS sequence"/>
</dbReference>
<evidence type="ECO:0000256" key="5">
    <source>
        <dbReference type="SAM" id="SignalP"/>
    </source>
</evidence>
<comment type="subcellular location">
    <subcellularLocation>
        <location evidence="1">Secreted</location>
    </subcellularLocation>
</comment>
<dbReference type="GeneID" id="33936618"/>
<dbReference type="Gene3D" id="2.60.40.770">
    <property type="match status" value="1"/>
</dbReference>
<dbReference type="InterPro" id="IPR003172">
    <property type="entry name" value="ML_dom"/>
</dbReference>
<sequence>MRVSTLSILPGLLSAAKAATFQDCGSTANDLQVSIAGCTDANPACIFNTGQKASIKATFTSPVTIESAEIKITASVGIASLNFPLSPAEACGNWGLKCPAPAGSPQALMVEVPIDSSYPKIKVGVELQLVTSQGEKLICKSFPVEIK</sequence>